<dbReference type="EMBL" id="MGHD01000003">
    <property type="protein sequence ID" value="OGM60662.1"/>
    <property type="molecule type" value="Genomic_DNA"/>
</dbReference>
<evidence type="ECO:0000256" key="1">
    <source>
        <dbReference type="SAM" id="Coils"/>
    </source>
</evidence>
<evidence type="ECO:0000313" key="3">
    <source>
        <dbReference type="Proteomes" id="UP000176404"/>
    </source>
</evidence>
<name>A0A1F8B9D4_9BACT</name>
<reference evidence="2 3" key="1">
    <citation type="journal article" date="2016" name="Nat. Commun.">
        <title>Thousands of microbial genomes shed light on interconnected biogeochemical processes in an aquifer system.</title>
        <authorList>
            <person name="Anantharaman K."/>
            <person name="Brown C.T."/>
            <person name="Hug L.A."/>
            <person name="Sharon I."/>
            <person name="Castelle C.J."/>
            <person name="Probst A.J."/>
            <person name="Thomas B.C."/>
            <person name="Singh A."/>
            <person name="Wilkins M.J."/>
            <person name="Karaoz U."/>
            <person name="Brodie E.L."/>
            <person name="Williams K.H."/>
            <person name="Hubbard S.S."/>
            <person name="Banfield J.F."/>
        </authorList>
    </citation>
    <scope>NUCLEOTIDE SEQUENCE [LARGE SCALE GENOMIC DNA]</scope>
</reference>
<protein>
    <submittedName>
        <fullName evidence="2">Uncharacterized protein</fullName>
    </submittedName>
</protein>
<dbReference type="STRING" id="1802517.A2892_01280"/>
<comment type="caution">
    <text evidence="2">The sequence shown here is derived from an EMBL/GenBank/DDBJ whole genome shotgun (WGS) entry which is preliminary data.</text>
</comment>
<proteinExistence type="predicted"/>
<sequence>MKFEESEFSEKLKVSATKAATNILSFQEAIEMGEYDPSYLANYPEWHQFPRHTQFQYIRKALDNRRKQLLTQWAEVNNVLDFNLKPEVQKAAQNIKIQLDRLERDREKLYLEYSS</sequence>
<feature type="coiled-coil region" evidence="1">
    <location>
        <begin position="85"/>
        <end position="112"/>
    </location>
</feature>
<dbReference type="Proteomes" id="UP000176404">
    <property type="component" value="Unassembled WGS sequence"/>
</dbReference>
<gene>
    <name evidence="2" type="ORF">A2892_01280</name>
</gene>
<dbReference type="AlphaFoldDB" id="A0A1F8B9D4"/>
<evidence type="ECO:0000313" key="2">
    <source>
        <dbReference type="EMBL" id="OGM60662.1"/>
    </source>
</evidence>
<keyword evidence="1" id="KW-0175">Coiled coil</keyword>
<accession>A0A1F8B9D4</accession>
<organism evidence="2 3">
    <name type="scientific">Candidatus Woesebacteria bacterium RIFCSPLOWO2_01_FULL_39_10b</name>
    <dbReference type="NCBI Taxonomy" id="1802517"/>
    <lineage>
        <taxon>Bacteria</taxon>
        <taxon>Candidatus Woeseibacteriota</taxon>
    </lineage>
</organism>